<evidence type="ECO:0000313" key="2">
    <source>
        <dbReference type="EMBL" id="KAF1841787.1"/>
    </source>
</evidence>
<feature type="transmembrane region" description="Helical" evidence="1">
    <location>
        <begin position="27"/>
        <end position="48"/>
    </location>
</feature>
<gene>
    <name evidence="2" type="ORF">K460DRAFT_358489</name>
</gene>
<name>A0A9P4GA11_9PLEO</name>
<protein>
    <submittedName>
        <fullName evidence="2">Uncharacterized protein</fullName>
    </submittedName>
</protein>
<dbReference type="GeneID" id="63849363"/>
<dbReference type="AlphaFoldDB" id="A0A9P4GA11"/>
<evidence type="ECO:0000313" key="3">
    <source>
        <dbReference type="Proteomes" id="UP000800039"/>
    </source>
</evidence>
<dbReference type="Proteomes" id="UP000800039">
    <property type="component" value="Unassembled WGS sequence"/>
</dbReference>
<keyword evidence="1" id="KW-0472">Membrane</keyword>
<comment type="caution">
    <text evidence="2">The sequence shown here is derived from an EMBL/GenBank/DDBJ whole genome shotgun (WGS) entry which is preliminary data.</text>
</comment>
<keyword evidence="1" id="KW-1133">Transmembrane helix</keyword>
<reference evidence="2" key="1">
    <citation type="submission" date="2020-01" db="EMBL/GenBank/DDBJ databases">
        <authorList>
            <consortium name="DOE Joint Genome Institute"/>
            <person name="Haridas S."/>
            <person name="Albert R."/>
            <person name="Binder M."/>
            <person name="Bloem J."/>
            <person name="Labutti K."/>
            <person name="Salamov A."/>
            <person name="Andreopoulos B."/>
            <person name="Baker S.E."/>
            <person name="Barry K."/>
            <person name="Bills G."/>
            <person name="Bluhm B.H."/>
            <person name="Cannon C."/>
            <person name="Castanera R."/>
            <person name="Culley D.E."/>
            <person name="Daum C."/>
            <person name="Ezra D."/>
            <person name="Gonzalez J.B."/>
            <person name="Henrissat B."/>
            <person name="Kuo A."/>
            <person name="Liang C."/>
            <person name="Lipzen A."/>
            <person name="Lutzoni F."/>
            <person name="Magnuson J."/>
            <person name="Mondo S."/>
            <person name="Nolan M."/>
            <person name="Ohm R."/>
            <person name="Pangilinan J."/>
            <person name="Park H.-J."/>
            <person name="Ramirez L."/>
            <person name="Alfaro M."/>
            <person name="Sun H."/>
            <person name="Tritt A."/>
            <person name="Yoshinaga Y."/>
            <person name="Zwiers L.-H."/>
            <person name="Turgeon B.G."/>
            <person name="Goodwin S.B."/>
            <person name="Spatafora J.W."/>
            <person name="Crous P.W."/>
            <person name="Grigoriev I.V."/>
        </authorList>
    </citation>
    <scope>NUCLEOTIDE SEQUENCE</scope>
    <source>
        <strain evidence="2">CBS 394.84</strain>
    </source>
</reference>
<keyword evidence="1" id="KW-0812">Transmembrane</keyword>
<keyword evidence="3" id="KW-1185">Reference proteome</keyword>
<organism evidence="2 3">
    <name type="scientific">Cucurbitaria berberidis CBS 394.84</name>
    <dbReference type="NCBI Taxonomy" id="1168544"/>
    <lineage>
        <taxon>Eukaryota</taxon>
        <taxon>Fungi</taxon>
        <taxon>Dikarya</taxon>
        <taxon>Ascomycota</taxon>
        <taxon>Pezizomycotina</taxon>
        <taxon>Dothideomycetes</taxon>
        <taxon>Pleosporomycetidae</taxon>
        <taxon>Pleosporales</taxon>
        <taxon>Pleosporineae</taxon>
        <taxon>Cucurbitariaceae</taxon>
        <taxon>Cucurbitaria</taxon>
    </lineage>
</organism>
<sequence length="151" mass="16447">MHNLTLESLPTARAAMAPVTSDSNNTALHLFIIIFIFLSLSLLAHALAYCSEPDVDVEAATVADMTPIVCDGIHEGGLLENSDGESLPEYSEMDLYGAPVYKDTDERESGVWNVATMSMMGISRAYWMRSRVFLRGELLIVSAALHPLGNV</sequence>
<dbReference type="RefSeq" id="XP_040784350.1">
    <property type="nucleotide sequence ID" value="XM_040932111.1"/>
</dbReference>
<proteinExistence type="predicted"/>
<accession>A0A9P4GA11</accession>
<dbReference type="EMBL" id="ML976618">
    <property type="protein sequence ID" value="KAF1841787.1"/>
    <property type="molecule type" value="Genomic_DNA"/>
</dbReference>
<evidence type="ECO:0000256" key="1">
    <source>
        <dbReference type="SAM" id="Phobius"/>
    </source>
</evidence>